<evidence type="ECO:0000313" key="2">
    <source>
        <dbReference type="Proteomes" id="UP001601521"/>
    </source>
</evidence>
<dbReference type="GO" id="GO:0016740">
    <property type="term" value="F:transferase activity"/>
    <property type="evidence" value="ECO:0007669"/>
    <property type="project" value="UniProtKB-KW"/>
</dbReference>
<dbReference type="Proteomes" id="UP001601521">
    <property type="component" value="Unassembled WGS sequence"/>
</dbReference>
<dbReference type="InterPro" id="IPR003673">
    <property type="entry name" value="CoA-Trfase_fam_III"/>
</dbReference>
<sequence length="409" mass="43694">MTTDHSPRTPLAGLRIVEFASFVAGPSGGMTLGQLGADVIRVDPIGGAADYTRWPLSQRTGRSLYWTALNRGKRSVAVDLRSPEGQELIIGLATAPGPDSGIVVDNNVGRPWLSYEALSKRRADLIQVHIDGYADGRAAVDYTVNPDAGVADMTGPLDAAAPVNHVLPAWDLLAGMTATTGLLAALHRRTRSGEGSFIRLALADVAFSSLVNLGWLAEADELGHARAKHGNQVYGSYGADFETADGSRIMVVALTRRHWDALRTLTGTGNVFDALEKSLNADFRTEDDRYRHRDIITAILRPWFTTRPLADVAPALAESGVLWSKFRTVHDVATGYRAEGTPAIFGEVDQPGIGPVLTSRSPLRIDSEYGDNAVAPDLGEHTGEVLSEVLGLSDAELGRLQDAGVIAAK</sequence>
<reference evidence="1 2" key="1">
    <citation type="submission" date="2024-10" db="EMBL/GenBank/DDBJ databases">
        <title>The Natural Products Discovery Center: Release of the First 8490 Sequenced Strains for Exploring Actinobacteria Biosynthetic Diversity.</title>
        <authorList>
            <person name="Kalkreuter E."/>
            <person name="Kautsar S.A."/>
            <person name="Yang D."/>
            <person name="Bader C.D."/>
            <person name="Teijaro C.N."/>
            <person name="Fluegel L."/>
            <person name="Davis C.M."/>
            <person name="Simpson J.R."/>
            <person name="Lauterbach L."/>
            <person name="Steele A.D."/>
            <person name="Gui C."/>
            <person name="Meng S."/>
            <person name="Li G."/>
            <person name="Viehrig K."/>
            <person name="Ye F."/>
            <person name="Su P."/>
            <person name="Kiefer A.F."/>
            <person name="Nichols A."/>
            <person name="Cepeda A.J."/>
            <person name="Yan W."/>
            <person name="Fan B."/>
            <person name="Jiang Y."/>
            <person name="Adhikari A."/>
            <person name="Zheng C.-J."/>
            <person name="Schuster L."/>
            <person name="Cowan T.M."/>
            <person name="Smanski M.J."/>
            <person name="Chevrette M.G."/>
            <person name="De Carvalho L.P.S."/>
            <person name="Shen B."/>
        </authorList>
    </citation>
    <scope>NUCLEOTIDE SEQUENCE [LARGE SCALE GENOMIC DNA]</scope>
    <source>
        <strain evidence="1 2">NPDC004550</strain>
    </source>
</reference>
<name>A0ABW6NHW9_9NOCA</name>
<dbReference type="PANTHER" id="PTHR48228:SF5">
    <property type="entry name" value="ALPHA-METHYLACYL-COA RACEMASE"/>
    <property type="match status" value="1"/>
</dbReference>
<dbReference type="Gene3D" id="3.40.50.10540">
    <property type="entry name" value="Crotonobetainyl-coa:carnitine coa-transferase, domain 1"/>
    <property type="match status" value="1"/>
</dbReference>
<dbReference type="SUPFAM" id="SSF89796">
    <property type="entry name" value="CoA-transferase family III (CaiB/BaiF)"/>
    <property type="match status" value="1"/>
</dbReference>
<gene>
    <name evidence="1" type="ORF">ACFYTH_15285</name>
</gene>
<dbReference type="Pfam" id="PF02515">
    <property type="entry name" value="CoA_transf_3"/>
    <property type="match status" value="1"/>
</dbReference>
<dbReference type="Gene3D" id="3.30.1540.10">
    <property type="entry name" value="formyl-coa transferase, domain 3"/>
    <property type="match status" value="1"/>
</dbReference>
<organism evidence="1 2">
    <name type="scientific">Nocardia africana</name>
    <dbReference type="NCBI Taxonomy" id="134964"/>
    <lineage>
        <taxon>Bacteria</taxon>
        <taxon>Bacillati</taxon>
        <taxon>Actinomycetota</taxon>
        <taxon>Actinomycetes</taxon>
        <taxon>Mycobacteriales</taxon>
        <taxon>Nocardiaceae</taxon>
        <taxon>Nocardia</taxon>
    </lineage>
</organism>
<dbReference type="EMBL" id="JBIALX010000005">
    <property type="protein sequence ID" value="MFF0454725.1"/>
    <property type="molecule type" value="Genomic_DNA"/>
</dbReference>
<dbReference type="PANTHER" id="PTHR48228">
    <property type="entry name" value="SUCCINYL-COA--D-CITRAMALATE COA-TRANSFERASE"/>
    <property type="match status" value="1"/>
</dbReference>
<accession>A0ABW6NHW9</accession>
<dbReference type="InterPro" id="IPR044855">
    <property type="entry name" value="CoA-Trfase_III_dom3_sf"/>
</dbReference>
<protein>
    <submittedName>
        <fullName evidence="1">CoA transferase</fullName>
    </submittedName>
</protein>
<keyword evidence="1" id="KW-0808">Transferase</keyword>
<dbReference type="RefSeq" id="WP_387251590.1">
    <property type="nucleotide sequence ID" value="NZ_JBIALX010000005.1"/>
</dbReference>
<comment type="caution">
    <text evidence="1">The sequence shown here is derived from an EMBL/GenBank/DDBJ whole genome shotgun (WGS) entry which is preliminary data.</text>
</comment>
<dbReference type="InterPro" id="IPR023606">
    <property type="entry name" value="CoA-Trfase_III_dom_1_sf"/>
</dbReference>
<proteinExistence type="predicted"/>
<keyword evidence="2" id="KW-1185">Reference proteome</keyword>
<evidence type="ECO:0000313" key="1">
    <source>
        <dbReference type="EMBL" id="MFF0454725.1"/>
    </source>
</evidence>
<dbReference type="InterPro" id="IPR050509">
    <property type="entry name" value="CoA-transferase_III"/>
</dbReference>